<reference evidence="1 2" key="1">
    <citation type="submission" date="2019-06" db="EMBL/GenBank/DDBJ databases">
        <title>Sequencing the genomes of 1000 actinobacteria strains.</title>
        <authorList>
            <person name="Klenk H.-P."/>
        </authorList>
    </citation>
    <scope>NUCLEOTIDE SEQUENCE [LARGE SCALE GENOMIC DNA]</scope>
    <source>
        <strain evidence="1 2">DSM 19828</strain>
    </source>
</reference>
<sequence>MMNTTPAYLGLEESVADLHQTEHAGAASSCSKPLCESFSDLAGMLNGDRQDIDRDTLELTLDVMGYMHHDSKDHDGAAWCCTDEICRNISEIRHNALLCVPGHHALVA</sequence>
<gene>
    <name evidence="1" type="ORF">FB459_2211</name>
</gene>
<dbReference type="AlphaFoldDB" id="A0A542EHA2"/>
<organism evidence="1 2">
    <name type="scientific">Yimella lutea</name>
    <dbReference type="NCBI Taxonomy" id="587872"/>
    <lineage>
        <taxon>Bacteria</taxon>
        <taxon>Bacillati</taxon>
        <taxon>Actinomycetota</taxon>
        <taxon>Actinomycetes</taxon>
        <taxon>Micrococcales</taxon>
        <taxon>Dermacoccaceae</taxon>
        <taxon>Yimella</taxon>
    </lineage>
</organism>
<comment type="caution">
    <text evidence="1">The sequence shown here is derived from an EMBL/GenBank/DDBJ whole genome shotgun (WGS) entry which is preliminary data.</text>
</comment>
<dbReference type="EMBL" id="VFMO01000001">
    <property type="protein sequence ID" value="TQJ14711.1"/>
    <property type="molecule type" value="Genomic_DNA"/>
</dbReference>
<dbReference type="Proteomes" id="UP000320806">
    <property type="component" value="Unassembled WGS sequence"/>
</dbReference>
<proteinExistence type="predicted"/>
<evidence type="ECO:0000313" key="2">
    <source>
        <dbReference type="Proteomes" id="UP000320806"/>
    </source>
</evidence>
<accession>A0A542EHA2</accession>
<keyword evidence="2" id="KW-1185">Reference proteome</keyword>
<protein>
    <submittedName>
        <fullName evidence="1">Uncharacterized protein</fullName>
    </submittedName>
</protein>
<name>A0A542EHA2_9MICO</name>
<dbReference type="RefSeq" id="WP_141928487.1">
    <property type="nucleotide sequence ID" value="NZ_BAABCI010000032.1"/>
</dbReference>
<evidence type="ECO:0000313" key="1">
    <source>
        <dbReference type="EMBL" id="TQJ14711.1"/>
    </source>
</evidence>